<gene>
    <name evidence="3" type="ORF">BDW59DRAFT_179413</name>
</gene>
<keyword evidence="2" id="KW-0732">Signal</keyword>
<reference evidence="3 4" key="1">
    <citation type="submission" date="2024-07" db="EMBL/GenBank/DDBJ databases">
        <title>Section-level genome sequencing and comparative genomics of Aspergillus sections Usti and Cavernicolus.</title>
        <authorList>
            <consortium name="Lawrence Berkeley National Laboratory"/>
            <person name="Nybo J.L."/>
            <person name="Vesth T.C."/>
            <person name="Theobald S."/>
            <person name="Frisvad J.C."/>
            <person name="Larsen T.O."/>
            <person name="Kjaerboelling I."/>
            <person name="Rothschild-Mancinelli K."/>
            <person name="Lyhne E.K."/>
            <person name="Kogle M.E."/>
            <person name="Barry K."/>
            <person name="Clum A."/>
            <person name="Na H."/>
            <person name="Ledsgaard L."/>
            <person name="Lin J."/>
            <person name="Lipzen A."/>
            <person name="Kuo A."/>
            <person name="Riley R."/>
            <person name="Mondo S."/>
            <person name="LaButti K."/>
            <person name="Haridas S."/>
            <person name="Pangalinan J."/>
            <person name="Salamov A.A."/>
            <person name="Simmons B.A."/>
            <person name="Magnuson J.K."/>
            <person name="Chen J."/>
            <person name="Drula E."/>
            <person name="Henrissat B."/>
            <person name="Wiebenga A."/>
            <person name="Lubbers R.J."/>
            <person name="Gomes A.C."/>
            <person name="Makela M.R."/>
            <person name="Stajich J."/>
            <person name="Grigoriev I.V."/>
            <person name="Mortensen U.H."/>
            <person name="De vries R.P."/>
            <person name="Baker S.E."/>
            <person name="Andersen M.R."/>
        </authorList>
    </citation>
    <scope>NUCLEOTIDE SEQUENCE [LARGE SCALE GENOMIC DNA]</scope>
    <source>
        <strain evidence="3 4">CBS 600.67</strain>
    </source>
</reference>
<evidence type="ECO:0000256" key="2">
    <source>
        <dbReference type="SAM" id="SignalP"/>
    </source>
</evidence>
<protein>
    <submittedName>
        <fullName evidence="3">Uncharacterized protein</fullName>
    </submittedName>
</protein>
<name>A0ABR4H6C4_9EURO</name>
<feature type="signal peptide" evidence="2">
    <location>
        <begin position="1"/>
        <end position="26"/>
    </location>
</feature>
<evidence type="ECO:0000313" key="4">
    <source>
        <dbReference type="Proteomes" id="UP001610335"/>
    </source>
</evidence>
<evidence type="ECO:0000313" key="3">
    <source>
        <dbReference type="EMBL" id="KAL2811012.1"/>
    </source>
</evidence>
<evidence type="ECO:0000256" key="1">
    <source>
        <dbReference type="SAM" id="MobiDB-lite"/>
    </source>
</evidence>
<comment type="caution">
    <text evidence="3">The sequence shown here is derived from an EMBL/GenBank/DDBJ whole genome shotgun (WGS) entry which is preliminary data.</text>
</comment>
<feature type="chain" id="PRO_5046855722" evidence="2">
    <location>
        <begin position="27"/>
        <end position="422"/>
    </location>
</feature>
<keyword evidence="4" id="KW-1185">Reference proteome</keyword>
<organism evidence="3 4">
    <name type="scientific">Aspergillus cavernicola</name>
    <dbReference type="NCBI Taxonomy" id="176166"/>
    <lineage>
        <taxon>Eukaryota</taxon>
        <taxon>Fungi</taxon>
        <taxon>Dikarya</taxon>
        <taxon>Ascomycota</taxon>
        <taxon>Pezizomycotina</taxon>
        <taxon>Eurotiomycetes</taxon>
        <taxon>Eurotiomycetidae</taxon>
        <taxon>Eurotiales</taxon>
        <taxon>Aspergillaceae</taxon>
        <taxon>Aspergillus</taxon>
        <taxon>Aspergillus subgen. Nidulantes</taxon>
    </lineage>
</organism>
<dbReference type="EMBL" id="JBFXLS010000295">
    <property type="protein sequence ID" value="KAL2811012.1"/>
    <property type="molecule type" value="Genomic_DNA"/>
</dbReference>
<dbReference type="Proteomes" id="UP001610335">
    <property type="component" value="Unassembled WGS sequence"/>
</dbReference>
<sequence length="422" mass="47963">MQELSGATQMTLLIIIFSLLLGGILCLDEVTSPPLNNYIASQAGTWERTPSYPPTPGNFGRERTPSEYSFYPIGERSPPVAQSQPGQLRFVDNVDNVDSDNGPTDDEHPSYIPYIIEWRVTLNNRQIKQEAERVLRQKINRDRRVRLDDTTIVVSVNDRSQRDLTNRFEKTNIAWAAINKQILLWQDLLQQPKKMLTLSISINYIEDTNPPARKTDKRGASSIDAEGSSGQPSVWRDVYRKMRCPGPPCQHEGQYCWQDPGGKKHYKLRTHHLRTLVKYVEQGEHQRLSKQKSLNHNTAGTVLPPININVLPTQSSQPLVSSSWGAEAAPRTIQPDYIDIPGPIEAVVGDYANWHLSRVNSESYRENIRRARDIALDNCFDLGQISRENPEFFVKQGVKIGVARRFVSHTGIWRDQRDNGSV</sequence>
<proteinExistence type="predicted"/>
<accession>A0ABR4H6C4</accession>
<feature type="region of interest" description="Disordered" evidence="1">
    <location>
        <begin position="207"/>
        <end position="232"/>
    </location>
</feature>